<gene>
    <name evidence="1" type="ORF">C3Y92_13915</name>
</gene>
<dbReference type="RefSeq" id="WP_129353581.1">
    <property type="nucleotide sequence ID" value="NZ_CP026538.1"/>
</dbReference>
<evidence type="ECO:0000313" key="2">
    <source>
        <dbReference type="Proteomes" id="UP000293296"/>
    </source>
</evidence>
<dbReference type="KEGG" id="dcb:C3Y92_13915"/>
<protein>
    <submittedName>
        <fullName evidence="1">Peptidase</fullName>
    </submittedName>
</protein>
<dbReference type="OrthoDB" id="2043985at2"/>
<dbReference type="AlphaFoldDB" id="A0A4P6HSB9"/>
<name>A0A4P6HSB9_9BACT</name>
<dbReference type="EMBL" id="CP026538">
    <property type="protein sequence ID" value="QAZ68258.1"/>
    <property type="molecule type" value="Genomic_DNA"/>
</dbReference>
<dbReference type="InterPro" id="IPR012106">
    <property type="entry name" value="Phage_Mu_Gp1"/>
</dbReference>
<evidence type="ECO:0000313" key="1">
    <source>
        <dbReference type="EMBL" id="QAZ68258.1"/>
    </source>
</evidence>
<sequence length="295" mass="31625">MEHHPGQFTASLAIQLPEDPKALPTGYNVQLFPEGQFAASDGRPGNIQGCETKVWFMDASIAPDIIADVDAREARPVVDYEHQSLRSRENGQPAPAAGWIQALAYFPGQGLFAKATWTERARTCIASGEYRYISPFFEFDNKTGAVRRFINAGLTNTPALDGLMAVAASLDLDGNTPAPILVKAAIAEGILPKALEGWAVDLGTQHPQKLRAFLGKLRPGSSSSPTGAPRVALSDADREAARLLGRTEAEFLEGKRLVALTENPTCVVALSDAEKEAARLLGLTEVEYLAGKEAL</sequence>
<dbReference type="Pfam" id="PF10123">
    <property type="entry name" value="Mu-like_Pro"/>
    <property type="match status" value="2"/>
</dbReference>
<proteinExistence type="predicted"/>
<organism evidence="1 2">
    <name type="scientific">Solidesulfovibrio carbinolicus</name>
    <dbReference type="NCBI Taxonomy" id="296842"/>
    <lineage>
        <taxon>Bacteria</taxon>
        <taxon>Pseudomonadati</taxon>
        <taxon>Thermodesulfobacteriota</taxon>
        <taxon>Desulfovibrionia</taxon>
        <taxon>Desulfovibrionales</taxon>
        <taxon>Desulfovibrionaceae</taxon>
        <taxon>Solidesulfovibrio</taxon>
    </lineage>
</organism>
<accession>A0A4P6HSB9</accession>
<dbReference type="Proteomes" id="UP000293296">
    <property type="component" value="Chromosome"/>
</dbReference>
<reference evidence="1 2" key="1">
    <citation type="submission" date="2018-02" db="EMBL/GenBank/DDBJ databases">
        <title>Genome sequence of Desulfovibrio carbinolicus DSM 3852.</title>
        <authorList>
            <person name="Wilbanks E."/>
            <person name="Skennerton C.T."/>
            <person name="Orphan V.J."/>
        </authorList>
    </citation>
    <scope>NUCLEOTIDE SEQUENCE [LARGE SCALE GENOMIC DNA]</scope>
    <source>
        <strain evidence="1 2">DSM 3852</strain>
    </source>
</reference>
<keyword evidence="2" id="KW-1185">Reference proteome</keyword>
<dbReference type="PIRSF" id="PIRSF016624">
    <property type="entry name" value="Mu_prophg_I"/>
    <property type="match status" value="1"/>
</dbReference>